<name>A0A3E2MSA6_MYCMR</name>
<evidence type="ECO:0000313" key="3">
    <source>
        <dbReference type="Proteomes" id="UP000257451"/>
    </source>
</evidence>
<evidence type="ECO:0000313" key="2">
    <source>
        <dbReference type="EMBL" id="RFZ37150.1"/>
    </source>
</evidence>
<feature type="compositionally biased region" description="Polar residues" evidence="1">
    <location>
        <begin position="115"/>
        <end position="127"/>
    </location>
</feature>
<reference evidence="2 3" key="1">
    <citation type="journal article" date="2018" name="Sci. Rep.">
        <title>Extensive genomic diversity among Mycobacterium marinum strains revealed by whole genome sequencing.</title>
        <authorList>
            <person name="Das S."/>
            <person name="Pettersson B.M."/>
            <person name="Behra P.R."/>
            <person name="Mallick A."/>
            <person name="Cheramie M."/>
            <person name="Ramesh M."/>
            <person name="Shirreff L."/>
            <person name="DuCote T."/>
            <person name="Dasgupta S."/>
            <person name="Ennis D.G."/>
            <person name="Kirsebom L.A."/>
        </authorList>
    </citation>
    <scope>NUCLEOTIDE SEQUENCE [LARGE SCALE GENOMIC DNA]</scope>
    <source>
        <strain evidence="2 3">Davis1</strain>
    </source>
</reference>
<dbReference type="EMBL" id="PEDF01000136">
    <property type="protein sequence ID" value="RFZ37150.1"/>
    <property type="molecule type" value="Genomic_DNA"/>
</dbReference>
<proteinExistence type="predicted"/>
<sequence>MAGLPGAPQFHLATGAGTGFAVPPLTGMPTPPDVSAMSSLADVSGVPAGPTHAAGQLANTAIQHAQMIATLAQQHTPRADNHTPNHDTAGATNSGEHAAVDAGTAPPNKTEDSSGEASGSRHGSTLDNRPGRDNVKPKEREFIE</sequence>
<feature type="region of interest" description="Disordered" evidence="1">
    <location>
        <begin position="70"/>
        <end position="144"/>
    </location>
</feature>
<dbReference type="AlphaFoldDB" id="A0A3E2MSA6"/>
<accession>A0A3E2MSA6</accession>
<organism evidence="2 3">
    <name type="scientific">Mycobacterium marinum</name>
    <dbReference type="NCBI Taxonomy" id="1781"/>
    <lineage>
        <taxon>Bacteria</taxon>
        <taxon>Bacillati</taxon>
        <taxon>Actinomycetota</taxon>
        <taxon>Actinomycetes</taxon>
        <taxon>Mycobacteriales</taxon>
        <taxon>Mycobacteriaceae</taxon>
        <taxon>Mycobacterium</taxon>
        <taxon>Mycobacterium ulcerans group</taxon>
    </lineage>
</organism>
<evidence type="ECO:0000256" key="1">
    <source>
        <dbReference type="SAM" id="MobiDB-lite"/>
    </source>
</evidence>
<comment type="caution">
    <text evidence="2">The sequence shown here is derived from an EMBL/GenBank/DDBJ whole genome shotgun (WGS) entry which is preliminary data.</text>
</comment>
<dbReference type="RefSeq" id="WP_117432891.1">
    <property type="nucleotide sequence ID" value="NZ_PEDF01000136.1"/>
</dbReference>
<dbReference type="Proteomes" id="UP000257451">
    <property type="component" value="Unassembled WGS sequence"/>
</dbReference>
<feature type="compositionally biased region" description="Basic and acidic residues" evidence="1">
    <location>
        <begin position="129"/>
        <end position="144"/>
    </location>
</feature>
<gene>
    <name evidence="2" type="ORF">DAVIS_03915</name>
</gene>
<protein>
    <submittedName>
        <fullName evidence="2">Uncharacterized protein</fullName>
    </submittedName>
</protein>